<organism evidence="3 4">
    <name type="scientific">Trichomalopsis sarcophagae</name>
    <dbReference type="NCBI Taxonomy" id="543379"/>
    <lineage>
        <taxon>Eukaryota</taxon>
        <taxon>Metazoa</taxon>
        <taxon>Ecdysozoa</taxon>
        <taxon>Arthropoda</taxon>
        <taxon>Hexapoda</taxon>
        <taxon>Insecta</taxon>
        <taxon>Pterygota</taxon>
        <taxon>Neoptera</taxon>
        <taxon>Endopterygota</taxon>
        <taxon>Hymenoptera</taxon>
        <taxon>Apocrita</taxon>
        <taxon>Proctotrupomorpha</taxon>
        <taxon>Chalcidoidea</taxon>
        <taxon>Pteromalidae</taxon>
        <taxon>Pteromalinae</taxon>
        <taxon>Trichomalopsis</taxon>
    </lineage>
</organism>
<sequence>MDSWEALVIQWVNCLHENSNDYVRNIEELKDGRIYWNLINKLKSWSCKEYSDCQRDMVFEFLTEEYPNFACNSTSDIVDNLCVGLLVLSRLSLEPVFHKSLCVNLSYEMQIKIKSILETIYALGKNVTVDELCKTFSLSDKTDFKSLSTRSKRILEEFLNSPVVKSVQSEKKMYEQTRHIRHLRADIETLRYEKSELIEDIKVQKKQIDELQNKLQDTLSELKLLRANTADPDNYDSTQEQMDLKSIELSYKNELKSLEKYVAELQNDNCKLQDEKKDLISEVKLCKAKCRTVEEKNTNNDQIIESMLFQIEKKDDELTELKMRYEELRNYVKEKSVQLSNQSFEFDDRMISETSFNKSEALSSVIEIQLQDTKKDLVEMQNAFKDVNSVCTVLIEEYAKLKKKYDILFTLKAEVKDVEPSKCEKCDLREKEEAQKIVRDIHNIVPVELQKELKCEKCDLREKEAQKAVSDIDNIEQLEPQDDMKEQYVVAKLESNKKIVKNEIKLSFADIFKDNLSNRNNSTFVMELVNQSDKYKGIKTLKNNISFALHKNTNEDLFACKDTFYNSNNLTENSEDLEKSKTLQVYKENKNINFIDNNSIIVKFCKVLCQENWNSQLSDFVQILNRFIQTEAGVMVEENHVLSKVLDYKELVETNDRDTQTEMNVQRYSKDTQTEINVQRCSKDTQTEINVQRYSKDTQTDKECNRRLSFYKNNLEYLQSIWVSLRESAFHTFKIYKVLLLLDKNWNLVLESSEDVIDKSKAQPEYKELLEKKAIIEKELKNAHWKNLETLSLNLINSVQFVTLLNNTNDCLPANNENLEDWFSNQLSCFNLKNCEKSKKEHQTYIASKIINIKRRLDNYQYLTRLIEKKRAQSSAEPIVLEDKEKQKSADEKLIKEEDISQSKQFQNYVKDIHEKYELKLDKMKEKMKSVYNNQISAMKKEQEMLAMSKLEALQSKFEQQCFNHTEDLKMYKKHISDLSTQLWDVGEKLIIERQRKEEAVQELKKMKSKSDTIESQHPKSLRYDQENFDESMVKPEKAVNALQSIENTSVHKMQSVRGFQIMGNAFKTEDEEGEVFDTTYLADMQRSRNSVSSADLNRLSILQMRNSKCKPHLKSSYPGELQIAPIPFSEDEIKTGSTSEEVFNDSLSQSLLTGKKVKRSNRTRTGTETPRRSRRFSNIFRKPRLSMDRK</sequence>
<protein>
    <submittedName>
        <fullName evidence="3">Uncharacterized protein</fullName>
    </submittedName>
</protein>
<feature type="region of interest" description="Disordered" evidence="2">
    <location>
        <begin position="1154"/>
        <end position="1191"/>
    </location>
</feature>
<reference evidence="3 4" key="1">
    <citation type="journal article" date="2017" name="Curr. Biol.">
        <title>The Evolution of Venom by Co-option of Single-Copy Genes.</title>
        <authorList>
            <person name="Martinson E.O."/>
            <person name="Mrinalini"/>
            <person name="Kelkar Y.D."/>
            <person name="Chang C.H."/>
            <person name="Werren J.H."/>
        </authorList>
    </citation>
    <scope>NUCLEOTIDE SEQUENCE [LARGE SCALE GENOMIC DNA]</scope>
    <source>
        <strain evidence="3 4">Alberta</strain>
        <tissue evidence="3">Whole body</tissue>
    </source>
</reference>
<proteinExistence type="predicted"/>
<keyword evidence="4" id="KW-1185">Reference proteome</keyword>
<dbReference type="EMBL" id="NNAY01000494">
    <property type="protein sequence ID" value="OXU28011.1"/>
    <property type="molecule type" value="Genomic_DNA"/>
</dbReference>
<dbReference type="Proteomes" id="UP000215335">
    <property type="component" value="Unassembled WGS sequence"/>
</dbReference>
<dbReference type="AlphaFoldDB" id="A0A232FAZ9"/>
<feature type="coiled-coil region" evidence="1">
    <location>
        <begin position="180"/>
        <end position="278"/>
    </location>
</feature>
<evidence type="ECO:0000256" key="2">
    <source>
        <dbReference type="SAM" id="MobiDB-lite"/>
    </source>
</evidence>
<evidence type="ECO:0000313" key="4">
    <source>
        <dbReference type="Proteomes" id="UP000215335"/>
    </source>
</evidence>
<feature type="coiled-coil region" evidence="1">
    <location>
        <begin position="987"/>
        <end position="1017"/>
    </location>
</feature>
<accession>A0A232FAZ9</accession>
<comment type="caution">
    <text evidence="3">The sequence shown here is derived from an EMBL/GenBank/DDBJ whole genome shotgun (WGS) entry which is preliminary data.</text>
</comment>
<evidence type="ECO:0000256" key="1">
    <source>
        <dbReference type="SAM" id="Coils"/>
    </source>
</evidence>
<keyword evidence="1" id="KW-0175">Coiled coil</keyword>
<dbReference type="OrthoDB" id="2436455at2759"/>
<gene>
    <name evidence="3" type="ORF">TSAR_015855</name>
</gene>
<evidence type="ECO:0000313" key="3">
    <source>
        <dbReference type="EMBL" id="OXU28011.1"/>
    </source>
</evidence>
<name>A0A232FAZ9_9HYME</name>
<dbReference type="STRING" id="543379.A0A232FAZ9"/>